<feature type="domain" description="Orc1-like AAA ATPase" evidence="3">
    <location>
        <begin position="331"/>
        <end position="527"/>
    </location>
</feature>
<dbReference type="PANTHER" id="PTHR43642:SF1">
    <property type="entry name" value="HYBRID SIGNAL TRANSDUCTION HISTIDINE KINASE G"/>
    <property type="match status" value="1"/>
</dbReference>
<proteinExistence type="predicted"/>
<keyword evidence="1" id="KW-0175">Coiled coil</keyword>
<protein>
    <submittedName>
        <fullName evidence="4">Transcriptional regulator</fullName>
    </submittedName>
</protein>
<organism evidence="4 5">
    <name type="scientific">Seminavis robusta</name>
    <dbReference type="NCBI Taxonomy" id="568900"/>
    <lineage>
        <taxon>Eukaryota</taxon>
        <taxon>Sar</taxon>
        <taxon>Stramenopiles</taxon>
        <taxon>Ochrophyta</taxon>
        <taxon>Bacillariophyta</taxon>
        <taxon>Bacillariophyceae</taxon>
        <taxon>Bacillariophycidae</taxon>
        <taxon>Naviculales</taxon>
        <taxon>Naviculaceae</taxon>
        <taxon>Seminavis</taxon>
    </lineage>
</organism>
<accession>A0A9N8HMB6</accession>
<evidence type="ECO:0000313" key="5">
    <source>
        <dbReference type="Proteomes" id="UP001153069"/>
    </source>
</evidence>
<dbReference type="InterPro" id="IPR041664">
    <property type="entry name" value="AAA_16"/>
</dbReference>
<dbReference type="InterPro" id="IPR053159">
    <property type="entry name" value="Hybrid_Histidine_Kinase"/>
</dbReference>
<dbReference type="Proteomes" id="UP001153069">
    <property type="component" value="Unassembled WGS sequence"/>
</dbReference>
<evidence type="ECO:0000256" key="1">
    <source>
        <dbReference type="SAM" id="Coils"/>
    </source>
</evidence>
<gene>
    <name evidence="4" type="ORF">SEMRO_883_G215480.1</name>
</gene>
<reference evidence="4" key="1">
    <citation type="submission" date="2020-06" db="EMBL/GenBank/DDBJ databases">
        <authorList>
            <consortium name="Plant Systems Biology data submission"/>
        </authorList>
    </citation>
    <scope>NUCLEOTIDE SEQUENCE</scope>
    <source>
        <strain evidence="4">D6</strain>
    </source>
</reference>
<dbReference type="InterPro" id="IPR027417">
    <property type="entry name" value="P-loop_NTPase"/>
</dbReference>
<keyword evidence="5" id="KW-1185">Reference proteome</keyword>
<feature type="region of interest" description="Disordered" evidence="2">
    <location>
        <begin position="1"/>
        <end position="35"/>
    </location>
</feature>
<dbReference type="Pfam" id="PF13191">
    <property type="entry name" value="AAA_16"/>
    <property type="match status" value="1"/>
</dbReference>
<feature type="coiled-coil region" evidence="1">
    <location>
        <begin position="214"/>
        <end position="265"/>
    </location>
</feature>
<feature type="compositionally biased region" description="Low complexity" evidence="2">
    <location>
        <begin position="1"/>
        <end position="17"/>
    </location>
</feature>
<dbReference type="OrthoDB" id="60033at2759"/>
<evidence type="ECO:0000259" key="3">
    <source>
        <dbReference type="Pfam" id="PF13191"/>
    </source>
</evidence>
<dbReference type="SUPFAM" id="SSF52540">
    <property type="entry name" value="P-loop containing nucleoside triphosphate hydrolases"/>
    <property type="match status" value="1"/>
</dbReference>
<evidence type="ECO:0000256" key="2">
    <source>
        <dbReference type="SAM" id="MobiDB-lite"/>
    </source>
</evidence>
<dbReference type="Gene3D" id="3.40.50.300">
    <property type="entry name" value="P-loop containing nucleotide triphosphate hydrolases"/>
    <property type="match status" value="1"/>
</dbReference>
<comment type="caution">
    <text evidence="4">The sequence shown here is derived from an EMBL/GenBank/DDBJ whole genome shotgun (WGS) entry which is preliminary data.</text>
</comment>
<dbReference type="EMBL" id="CAICTM010000882">
    <property type="protein sequence ID" value="CAB9517825.1"/>
    <property type="molecule type" value="Genomic_DNA"/>
</dbReference>
<feature type="region of interest" description="Disordered" evidence="2">
    <location>
        <begin position="80"/>
        <end position="115"/>
    </location>
</feature>
<dbReference type="PANTHER" id="PTHR43642">
    <property type="entry name" value="HYBRID SIGNAL TRANSDUCTION HISTIDINE KINASE G"/>
    <property type="match status" value="1"/>
</dbReference>
<sequence length="1330" mass="146989">MRRWSSAKSSGGFSSGSARVVNADQGNEELDGSELSPDELLEIVAIRVSDASQYSACTSAVFGINEKDLQVQNKIEKQAATTTNLGNDEVQEGPSRSKSDKAKVPPSFGATTTTTKKKDDLKLALTGGQQGSADASVVLRPGSPGLPQPTLQREQPRQLHPCPGAYMERPGGNVERADALRISLVRPEDHQAMDTIPQIVSVAADSIPQAVPVAAELAQDEEATAMKLKELEAKTIELAAKTEEIERLKRDLQNLQDKIHVAEVAPVTAVPAIRVNSRGRCDVTNEVEAFVLDPTQEALVVTTTRSSAPAITTTNSHQVTANKLRFASLGLIGRSQEEQTLAACLHRATQTKTRELVLISGNSGVGKTALAMTLQAKTCKEKGLFISGKFDFCLRDDPYTGVASACRDLCSDLSLIDEFCDEIVEELGSELTILVKILPELQTIARNRNLPNRENNSVAERSLGHRQGLDESKKQIAYAFRRFFRAVCSFFPCLVLSLDDIQWADTASLDLLESLVTDDKISNLVVVGCFRANEVDETHLVSKMIRDLQANGNTDESFQITQVSIGNLELPNVRQMLIELLSMKDSDEVAALAQVCHKKTHGNAFFLVQFVSHLHEKGLLEYSWRLLNWTWDVPAITAKTGSTSNVVDLLKNKMEDLSNDSMVRLLPILACMGSSVEESTLAVVWDACCKDQGDHDAPLTTLLATAVEEGFLEKRGQSTYQFVHDKVQEASFSLVDSEHMVKLKSTVGKVLAEFDETAFEVHLFVAVNLLNEGCVPTSLRERIQLASLNLQAAKKAVVSSAFVSASKYALAGIELLPACKWGDEHYQLTLELFCLASEVQGYLGHVKSMEYHCDEVKAHARCLSDTFRVQNVLQDSLLNRHLNEEALALGLNLLKKLGHNFPKGQWSIKAATVAGILRTKVSISPKFPERIESLPSMTDPMKIQIMHTLDKCCTAAYLLMHDIFALLIFKNIQLTLRYGLSQYSPPAFSFLACILVGGLNDFNNASMVVSCAEKMMAKSRNTASRTAFVSSCLVLPWVDPSQNCLKKLVNGYYDGLFTGDTDSSMWCINVYIGIGLQSGRNLALLEADCAIYIKQMQEFERVKIAKFTQMYAQVIANLTQQYEFSATEEAWPLVGLDEHLYNDDDIMVDLGKEFQNRLYAILGEHAGGAELSIARGDRFLKGAPGCYHHIPDAFHRGLSLFAMARETKKRKYKRHAQKQRALIGAWTKKGNPNTIHYKHLLDAENAALKGRVSQAKEFYRKAVATSSRAGFVHDAALACERFAEYLLHDLEDKESAALQMREAIRFYAEWGATRKVDMVRNKYPDLLRPN</sequence>
<evidence type="ECO:0000313" key="4">
    <source>
        <dbReference type="EMBL" id="CAB9517825.1"/>
    </source>
</evidence>
<feature type="compositionally biased region" description="Acidic residues" evidence="2">
    <location>
        <begin position="26"/>
        <end position="35"/>
    </location>
</feature>
<name>A0A9N8HMB6_9STRA</name>